<evidence type="ECO:0008006" key="3">
    <source>
        <dbReference type="Google" id="ProtNLM"/>
    </source>
</evidence>
<evidence type="ECO:0000313" key="1">
    <source>
        <dbReference type="EMBL" id="KAK6618566.1"/>
    </source>
</evidence>
<accession>A0AAN8P236</accession>
<dbReference type="AlphaFoldDB" id="A0AAN8P236"/>
<proteinExistence type="predicted"/>
<sequence length="72" mass="8528">MNEETQNLVEKGRRKEVAELRHKSILTSGDECPTVFSHVWIREANKQVWTKSFLLLKDKKLYLSYKTQRSFG</sequence>
<reference evidence="1 2" key="1">
    <citation type="submission" date="2023-10" db="EMBL/GenBank/DDBJ databases">
        <title>Genomes of two closely related lineages of the louse Polyplax serrata with different host specificities.</title>
        <authorList>
            <person name="Martinu J."/>
            <person name="Tarabai H."/>
            <person name="Stefka J."/>
            <person name="Hypsa V."/>
        </authorList>
    </citation>
    <scope>NUCLEOTIDE SEQUENCE [LARGE SCALE GENOMIC DNA]</scope>
    <source>
        <strain evidence="1">HR10_N</strain>
    </source>
</reference>
<dbReference type="InterPro" id="IPR011993">
    <property type="entry name" value="PH-like_dom_sf"/>
</dbReference>
<name>A0AAN8P236_POLSC</name>
<evidence type="ECO:0000313" key="2">
    <source>
        <dbReference type="Proteomes" id="UP001372834"/>
    </source>
</evidence>
<organism evidence="1 2">
    <name type="scientific">Polyplax serrata</name>
    <name type="common">Common mouse louse</name>
    <dbReference type="NCBI Taxonomy" id="468196"/>
    <lineage>
        <taxon>Eukaryota</taxon>
        <taxon>Metazoa</taxon>
        <taxon>Ecdysozoa</taxon>
        <taxon>Arthropoda</taxon>
        <taxon>Hexapoda</taxon>
        <taxon>Insecta</taxon>
        <taxon>Pterygota</taxon>
        <taxon>Neoptera</taxon>
        <taxon>Paraneoptera</taxon>
        <taxon>Psocodea</taxon>
        <taxon>Troctomorpha</taxon>
        <taxon>Phthiraptera</taxon>
        <taxon>Anoplura</taxon>
        <taxon>Polyplacidae</taxon>
        <taxon>Polyplax</taxon>
    </lineage>
</organism>
<protein>
    <recommendedName>
        <fullName evidence="3">PH domain-containing protein</fullName>
    </recommendedName>
</protein>
<gene>
    <name evidence="1" type="ORF">RUM43_012957</name>
</gene>
<dbReference type="Proteomes" id="UP001372834">
    <property type="component" value="Unassembled WGS sequence"/>
</dbReference>
<comment type="caution">
    <text evidence="1">The sequence shown here is derived from an EMBL/GenBank/DDBJ whole genome shotgun (WGS) entry which is preliminary data.</text>
</comment>
<dbReference type="Gene3D" id="2.30.29.30">
    <property type="entry name" value="Pleckstrin-homology domain (PH domain)/Phosphotyrosine-binding domain (PTB)"/>
    <property type="match status" value="1"/>
</dbReference>
<dbReference type="EMBL" id="JAWJWE010000041">
    <property type="protein sequence ID" value="KAK6618566.1"/>
    <property type="molecule type" value="Genomic_DNA"/>
</dbReference>